<feature type="domain" description="DUF7025" evidence="1">
    <location>
        <begin position="170"/>
        <end position="243"/>
    </location>
</feature>
<keyword evidence="3" id="KW-1185">Reference proteome</keyword>
<dbReference type="InterPro" id="IPR054289">
    <property type="entry name" value="DUF7025"/>
</dbReference>
<evidence type="ECO:0000259" key="1">
    <source>
        <dbReference type="Pfam" id="PF22942"/>
    </source>
</evidence>
<sequence length="245" mass="28098">MADRTGFQVTSQMPEIGFSAVEHDVQGDVQMLYPGPPNCQCCTNWVEEYPENLKDSAEQEIEPKSKALVVRMGLNYGGDGGKLLALDSIIVQHTGVKNLLVDVLHGYWGITADLKKLFFRAPLHAFYYRWERFRELLARQEQQWPPDAAYSQKLFDIVERELKDTMEGSNNLVSKGLITHDLLWTIFEPGTRVYSYIDGLTLEYYAKMLFLTTNRDDAIDAAFQSRIHLTLQYPELDFDAKEFIG</sequence>
<comment type="caution">
    <text evidence="2">The sequence shown here is derived from an EMBL/GenBank/DDBJ whole genome shotgun (WGS) entry which is preliminary data.</text>
</comment>
<reference evidence="2 3" key="1">
    <citation type="journal article" date="2024" name="IMA Fungus">
        <title>Apiospora arundinis, a panoply of carbohydrate-active enzymes and secondary metabolites.</title>
        <authorList>
            <person name="Sorensen T."/>
            <person name="Petersen C."/>
            <person name="Muurmann A.T."/>
            <person name="Christiansen J.V."/>
            <person name="Brundto M.L."/>
            <person name="Overgaard C.K."/>
            <person name="Boysen A.T."/>
            <person name="Wollenberg R.D."/>
            <person name="Larsen T.O."/>
            <person name="Sorensen J.L."/>
            <person name="Nielsen K.L."/>
            <person name="Sondergaard T.E."/>
        </authorList>
    </citation>
    <scope>NUCLEOTIDE SEQUENCE [LARGE SCALE GENOMIC DNA]</scope>
    <source>
        <strain evidence="2 3">AAU 773</strain>
    </source>
</reference>
<dbReference type="Proteomes" id="UP001390339">
    <property type="component" value="Unassembled WGS sequence"/>
</dbReference>
<evidence type="ECO:0000313" key="3">
    <source>
        <dbReference type="Proteomes" id="UP001390339"/>
    </source>
</evidence>
<gene>
    <name evidence="2" type="ORF">PGQ11_002656</name>
</gene>
<dbReference type="PANTHER" id="PTHR46411:SF3">
    <property type="entry name" value="AAA+ ATPASE DOMAIN-CONTAINING PROTEIN"/>
    <property type="match status" value="1"/>
</dbReference>
<dbReference type="EMBL" id="JAPCWZ010000002">
    <property type="protein sequence ID" value="KAK8877710.1"/>
    <property type="molecule type" value="Genomic_DNA"/>
</dbReference>
<proteinExistence type="predicted"/>
<dbReference type="Pfam" id="PF22942">
    <property type="entry name" value="DUF7025"/>
    <property type="match status" value="1"/>
</dbReference>
<protein>
    <submittedName>
        <fullName evidence="2">AAA protein</fullName>
    </submittedName>
</protein>
<dbReference type="PANTHER" id="PTHR46411">
    <property type="entry name" value="FAMILY ATPASE, PUTATIVE-RELATED"/>
    <property type="match status" value="1"/>
</dbReference>
<organism evidence="2 3">
    <name type="scientific">Apiospora arundinis</name>
    <dbReference type="NCBI Taxonomy" id="335852"/>
    <lineage>
        <taxon>Eukaryota</taxon>
        <taxon>Fungi</taxon>
        <taxon>Dikarya</taxon>
        <taxon>Ascomycota</taxon>
        <taxon>Pezizomycotina</taxon>
        <taxon>Sordariomycetes</taxon>
        <taxon>Xylariomycetidae</taxon>
        <taxon>Amphisphaeriales</taxon>
        <taxon>Apiosporaceae</taxon>
        <taxon>Apiospora</taxon>
    </lineage>
</organism>
<name>A0ABR2JJ25_9PEZI</name>
<accession>A0ABR2JJ25</accession>
<evidence type="ECO:0000313" key="2">
    <source>
        <dbReference type="EMBL" id="KAK8877710.1"/>
    </source>
</evidence>